<organism evidence="1">
    <name type="scientific">Lepeophtheirus salmonis</name>
    <name type="common">Salmon louse</name>
    <name type="synonym">Caligus salmonis</name>
    <dbReference type="NCBI Taxonomy" id="72036"/>
    <lineage>
        <taxon>Eukaryota</taxon>
        <taxon>Metazoa</taxon>
        <taxon>Ecdysozoa</taxon>
        <taxon>Arthropoda</taxon>
        <taxon>Crustacea</taxon>
        <taxon>Multicrustacea</taxon>
        <taxon>Hexanauplia</taxon>
        <taxon>Copepoda</taxon>
        <taxon>Siphonostomatoida</taxon>
        <taxon>Caligidae</taxon>
        <taxon>Lepeophtheirus</taxon>
    </lineage>
</organism>
<accession>A0A0K2SXS2</accession>
<dbReference type="AlphaFoldDB" id="A0A0K2SXS2"/>
<proteinExistence type="predicted"/>
<reference evidence="1" key="1">
    <citation type="submission" date="2014-05" db="EMBL/GenBank/DDBJ databases">
        <authorList>
            <person name="Chronopoulou M."/>
        </authorList>
    </citation>
    <scope>NUCLEOTIDE SEQUENCE</scope>
    <source>
        <tissue evidence="1">Whole organism</tissue>
    </source>
</reference>
<sequence>MSELVIINSLEALLPLKKSRAFSRSLPQFVGALSLNSRSLPQFVGALSLKRVVIFSFKERINEGKRDYFPFTSNSKEFPLLNLKGVLLISKMTVLRNDFVGSKI</sequence>
<name>A0A0K2SXS2_LEPSM</name>
<dbReference type="EMBL" id="HACA01001183">
    <property type="protein sequence ID" value="CDW18544.1"/>
    <property type="molecule type" value="Transcribed_RNA"/>
</dbReference>
<evidence type="ECO:0000313" key="1">
    <source>
        <dbReference type="EMBL" id="CDW18544.1"/>
    </source>
</evidence>
<protein>
    <submittedName>
        <fullName evidence="1">Uncharacterized protein</fullName>
    </submittedName>
</protein>